<dbReference type="AlphaFoldDB" id="A0AAN8DW33"/>
<sequence length="167" mass="18421">MSKFLICSPTVSILRVYKQGRLTVSAVQCSLSAMMIPVVLSTVLLLLLPGTLTQSFRQVPIDVVVENSLYDIKPLTFSTHVAYRGILLGALKGLMDTNANFKFTYSDNPNFGPYLESVNGVAGNDKDHTYWQLMVKTADGKVIIPDVGIGCYIPKANEQIILTFSKW</sequence>
<evidence type="ECO:0000259" key="2">
    <source>
        <dbReference type="Pfam" id="PF14478"/>
    </source>
</evidence>
<gene>
    <name evidence="3" type="ORF">CgunFtcFv8_010985</name>
</gene>
<dbReference type="Pfam" id="PF14478">
    <property type="entry name" value="DUF4430"/>
    <property type="match status" value="1"/>
</dbReference>
<evidence type="ECO:0000256" key="1">
    <source>
        <dbReference type="SAM" id="Phobius"/>
    </source>
</evidence>
<dbReference type="InterPro" id="IPR051588">
    <property type="entry name" value="Cobalamin_Transport"/>
</dbReference>
<evidence type="ECO:0000313" key="4">
    <source>
        <dbReference type="Proteomes" id="UP001331515"/>
    </source>
</evidence>
<dbReference type="InterPro" id="IPR027954">
    <property type="entry name" value="Transcobalamin-like_C"/>
</dbReference>
<dbReference type="EMBL" id="JAURVH010001517">
    <property type="protein sequence ID" value="KAK5929777.1"/>
    <property type="molecule type" value="Genomic_DNA"/>
</dbReference>
<dbReference type="Gene3D" id="2.170.130.30">
    <property type="match status" value="1"/>
</dbReference>
<comment type="caution">
    <text evidence="3">The sequence shown here is derived from an EMBL/GenBank/DDBJ whole genome shotgun (WGS) entry which is preliminary data.</text>
</comment>
<reference evidence="3 4" key="1">
    <citation type="journal article" date="2023" name="Mol. Biol. Evol.">
        <title>Genomics of Secondarily Temperate Adaptation in the Only Non-Antarctic Icefish.</title>
        <authorList>
            <person name="Rivera-Colon A.G."/>
            <person name="Rayamajhi N."/>
            <person name="Minhas B.F."/>
            <person name="Madrigal G."/>
            <person name="Bilyk K.T."/>
            <person name="Yoon V."/>
            <person name="Hune M."/>
            <person name="Gregory S."/>
            <person name="Cheng C.H.C."/>
            <person name="Catchen J.M."/>
        </authorList>
    </citation>
    <scope>NUCLEOTIDE SEQUENCE [LARGE SCALE GENOMIC DNA]</scope>
    <source>
        <tissue evidence="3">White muscle</tissue>
    </source>
</reference>
<keyword evidence="1" id="KW-0812">Transmembrane</keyword>
<keyword evidence="4" id="KW-1185">Reference proteome</keyword>
<dbReference type="GO" id="GO:0005615">
    <property type="term" value="C:extracellular space"/>
    <property type="evidence" value="ECO:0007669"/>
    <property type="project" value="TreeGrafter"/>
</dbReference>
<organism evidence="3 4">
    <name type="scientific">Champsocephalus gunnari</name>
    <name type="common">Mackerel icefish</name>
    <dbReference type="NCBI Taxonomy" id="52237"/>
    <lineage>
        <taxon>Eukaryota</taxon>
        <taxon>Metazoa</taxon>
        <taxon>Chordata</taxon>
        <taxon>Craniata</taxon>
        <taxon>Vertebrata</taxon>
        <taxon>Euteleostomi</taxon>
        <taxon>Actinopterygii</taxon>
        <taxon>Neopterygii</taxon>
        <taxon>Teleostei</taxon>
        <taxon>Neoteleostei</taxon>
        <taxon>Acanthomorphata</taxon>
        <taxon>Eupercaria</taxon>
        <taxon>Perciformes</taxon>
        <taxon>Notothenioidei</taxon>
        <taxon>Channichthyidae</taxon>
        <taxon>Champsocephalus</taxon>
    </lineage>
</organism>
<feature type="transmembrane region" description="Helical" evidence="1">
    <location>
        <begin position="25"/>
        <end position="48"/>
    </location>
</feature>
<feature type="domain" description="Transcobalamin-like C-terminal" evidence="2">
    <location>
        <begin position="94"/>
        <end position="166"/>
    </location>
</feature>
<accession>A0AAN8DW33</accession>
<dbReference type="PANTHER" id="PTHR10559">
    <property type="entry name" value="TRANSCOBALAMIN-1/GASTRIC INTRINSIC FACTOR"/>
    <property type="match status" value="1"/>
</dbReference>
<protein>
    <recommendedName>
        <fullName evidence="2">Transcobalamin-like C-terminal domain-containing protein</fullName>
    </recommendedName>
</protein>
<keyword evidence="1" id="KW-1133">Transmembrane helix</keyword>
<dbReference type="Proteomes" id="UP001331515">
    <property type="component" value="Unassembled WGS sequence"/>
</dbReference>
<dbReference type="GO" id="GO:0031419">
    <property type="term" value="F:cobalamin binding"/>
    <property type="evidence" value="ECO:0007669"/>
    <property type="project" value="TreeGrafter"/>
</dbReference>
<proteinExistence type="predicted"/>
<dbReference type="GO" id="GO:0015889">
    <property type="term" value="P:cobalamin transport"/>
    <property type="evidence" value="ECO:0007669"/>
    <property type="project" value="TreeGrafter"/>
</dbReference>
<evidence type="ECO:0000313" key="3">
    <source>
        <dbReference type="EMBL" id="KAK5929777.1"/>
    </source>
</evidence>
<name>A0AAN8DW33_CHAGU</name>
<dbReference type="PANTHER" id="PTHR10559:SF18">
    <property type="entry name" value="TRANSCOBALAMIN II"/>
    <property type="match status" value="1"/>
</dbReference>
<keyword evidence="1" id="KW-0472">Membrane</keyword>